<dbReference type="PROSITE" id="PS50005">
    <property type="entry name" value="TPR"/>
    <property type="match status" value="3"/>
</dbReference>
<dbReference type="GO" id="GO:0008295">
    <property type="term" value="P:spermidine biosynthetic process"/>
    <property type="evidence" value="ECO:0007669"/>
    <property type="project" value="UniProtKB-UniRule"/>
</dbReference>
<evidence type="ECO:0000256" key="7">
    <source>
        <dbReference type="SAM" id="MobiDB-lite"/>
    </source>
</evidence>
<evidence type="ECO:0000256" key="1">
    <source>
        <dbReference type="ARBA" id="ARBA00007867"/>
    </source>
</evidence>
<keyword evidence="4" id="KW-0745">Spermidine biosynthesis</keyword>
<reference evidence="9 10" key="1">
    <citation type="submission" date="2019-03" db="EMBL/GenBank/DDBJ databases">
        <title>Metabolic potential of uncultured bacteria and archaea associated with petroleum seepage in deep-sea sediments.</title>
        <authorList>
            <person name="Dong X."/>
            <person name="Hubert C."/>
        </authorList>
    </citation>
    <scope>NUCLEOTIDE SEQUENCE [LARGE SCALE GENOMIC DNA]</scope>
    <source>
        <strain evidence="9">E44_bin3</strain>
    </source>
</reference>
<dbReference type="InterPro" id="IPR029063">
    <property type="entry name" value="SAM-dependent_MTases_sf"/>
</dbReference>
<feature type="transmembrane region" description="Helical" evidence="4">
    <location>
        <begin position="42"/>
        <end position="70"/>
    </location>
</feature>
<comment type="pathway">
    <text evidence="4">Amine and polyamine biosynthesis; spermidine biosynthesis; spermidine from putrescine: step 1/1.</text>
</comment>
<feature type="binding site" evidence="4">
    <location>
        <begin position="617"/>
        <end position="618"/>
    </location>
    <ligand>
        <name>S-methyl-5'-thioadenosine</name>
        <dbReference type="ChEBI" id="CHEBI:17509"/>
    </ligand>
</feature>
<feature type="transmembrane region" description="Helical" evidence="4">
    <location>
        <begin position="169"/>
        <end position="189"/>
    </location>
</feature>
<dbReference type="SUPFAM" id="SSF103473">
    <property type="entry name" value="MFS general substrate transporter"/>
    <property type="match status" value="1"/>
</dbReference>
<dbReference type="UniPathway" id="UPA00248">
    <property type="reaction ID" value="UER00314"/>
</dbReference>
<feature type="region of interest" description="Disordered" evidence="7">
    <location>
        <begin position="221"/>
        <end position="241"/>
    </location>
</feature>
<evidence type="ECO:0000256" key="6">
    <source>
        <dbReference type="PROSITE-ProRule" id="PRU00354"/>
    </source>
</evidence>
<feature type="repeat" description="TPR" evidence="5">
    <location>
        <begin position="837"/>
        <end position="870"/>
    </location>
</feature>
<accession>A0A523TFP6</accession>
<keyword evidence="5" id="KW-0802">TPR repeat</keyword>
<dbReference type="CDD" id="cd06174">
    <property type="entry name" value="MFS"/>
    <property type="match status" value="1"/>
</dbReference>
<dbReference type="GO" id="GO:0005886">
    <property type="term" value="C:plasma membrane"/>
    <property type="evidence" value="ECO:0007669"/>
    <property type="project" value="UniProtKB-SubCell"/>
</dbReference>
<gene>
    <name evidence="4" type="primary">speE</name>
    <name evidence="9" type="ORF">E3J68_02185</name>
</gene>
<dbReference type="Pfam" id="PF01564">
    <property type="entry name" value="Spermine_synth"/>
    <property type="match status" value="1"/>
</dbReference>
<keyword evidence="4" id="KW-0472">Membrane</keyword>
<keyword evidence="4" id="KW-1133">Transmembrane helix</keyword>
<dbReference type="PROSITE" id="PS51006">
    <property type="entry name" value="PABS_2"/>
    <property type="match status" value="1"/>
</dbReference>
<feature type="transmembrane region" description="Helical" evidence="4">
    <location>
        <begin position="437"/>
        <end position="454"/>
    </location>
</feature>
<feature type="repeat" description="TPR" evidence="5">
    <location>
        <begin position="916"/>
        <end position="949"/>
    </location>
</feature>
<feature type="transmembrane region" description="Helical" evidence="4">
    <location>
        <begin position="195"/>
        <end position="212"/>
    </location>
</feature>
<feature type="transmembrane region" description="Helical" evidence="4">
    <location>
        <begin position="251"/>
        <end position="270"/>
    </location>
</feature>
<protein>
    <recommendedName>
        <fullName evidence="4">Polyamine aminopropyltransferase</fullName>
    </recommendedName>
    <alternativeName>
        <fullName evidence="4">Putrescine aminopropyltransferase</fullName>
        <shortName evidence="4">PAPT</shortName>
    </alternativeName>
    <alternativeName>
        <fullName evidence="4">Spermidine synthase</fullName>
        <shortName evidence="4">SPDS</shortName>
        <shortName evidence="4">SPDSY</shortName>
        <ecNumber evidence="4">2.5.1.16</ecNumber>
    </alternativeName>
</protein>
<feature type="transmembrane region" description="Helical" evidence="4">
    <location>
        <begin position="121"/>
        <end position="148"/>
    </location>
</feature>
<feature type="transmembrane region" description="Helical" evidence="4">
    <location>
        <begin position="411"/>
        <end position="431"/>
    </location>
</feature>
<dbReference type="AlphaFoldDB" id="A0A523TFP6"/>
<dbReference type="PANTHER" id="PTHR11558:SF11">
    <property type="entry name" value="SPERMIDINE SYNTHASE"/>
    <property type="match status" value="1"/>
</dbReference>
<dbReference type="GO" id="GO:0005829">
    <property type="term" value="C:cytosol"/>
    <property type="evidence" value="ECO:0007669"/>
    <property type="project" value="TreeGrafter"/>
</dbReference>
<evidence type="ECO:0000256" key="4">
    <source>
        <dbReference type="HAMAP-Rule" id="MF_00198"/>
    </source>
</evidence>
<comment type="caution">
    <text evidence="4 6">Lacks conserved residue(s) required for the propagation of feature annotation.</text>
</comment>
<feature type="transmembrane region" description="Helical" evidence="4">
    <location>
        <begin position="461"/>
        <end position="481"/>
    </location>
</feature>
<feature type="transmembrane region" description="Helical" evidence="4">
    <location>
        <begin position="290"/>
        <end position="312"/>
    </location>
</feature>
<dbReference type="Pfam" id="PF13414">
    <property type="entry name" value="TPR_11"/>
    <property type="match status" value="1"/>
</dbReference>
<comment type="subunit">
    <text evidence="4">Homodimer or homotetramer.</text>
</comment>
<keyword evidence="2 4" id="KW-0808">Transferase</keyword>
<comment type="catalytic activity">
    <reaction evidence="4">
        <text>S-adenosyl 3-(methylsulfanyl)propylamine + putrescine = S-methyl-5'-thioadenosine + spermidine + H(+)</text>
        <dbReference type="Rhea" id="RHEA:12721"/>
        <dbReference type="ChEBI" id="CHEBI:15378"/>
        <dbReference type="ChEBI" id="CHEBI:17509"/>
        <dbReference type="ChEBI" id="CHEBI:57443"/>
        <dbReference type="ChEBI" id="CHEBI:57834"/>
        <dbReference type="ChEBI" id="CHEBI:326268"/>
        <dbReference type="EC" id="2.5.1.16"/>
    </reaction>
</comment>
<dbReference type="Gene3D" id="1.20.1250.20">
    <property type="entry name" value="MFS general substrate transporter like domains"/>
    <property type="match status" value="1"/>
</dbReference>
<evidence type="ECO:0000256" key="5">
    <source>
        <dbReference type="PROSITE-ProRule" id="PRU00339"/>
    </source>
</evidence>
<comment type="subcellular location">
    <subcellularLocation>
        <location evidence="4">Cell membrane</location>
        <topology evidence="4">Multi-pass membrane protein</topology>
    </subcellularLocation>
</comment>
<keyword evidence="3 4" id="KW-0620">Polyamine biosynthesis</keyword>
<name>A0A523TFP6_UNCAE</name>
<feature type="repeat" description="TPR" evidence="5">
    <location>
        <begin position="882"/>
        <end position="915"/>
    </location>
</feature>
<sequence>MKSKVISERTINSLYGIILILFFFSGVSALTYQIIWVKTLGLVFGVATFAVSAVLSSFMAGLTLGSLCFGRVVDKHRAPLKIFAFLELGIGVFALLFPFLLSKITHSYIYTYWHFHTSFYLFSLLRFLMIFSLLLVPTFLMGGTLPVLSKLCVRNLKILGQKVGTLYSVNNLGAAFGCFLTGFFLVRLIGLTNSIYLAAAINISIAISSLILSRSSFTFPENPTPKGASSRMINPRPVPKKEKKAEHSSTFLIYLLLIIFTISGFISLAYEVIWTRILSASVLANSVYSFSTVVITVIVGLAVGSFICARFIDKKQDVLTLFGIVEAGIGVSAFLLLPAFNRIPFIIGSISPALFGSAPSWSMSVASEFFPAFLLMIIPTTLMGMTFPLMSKIYTRSLRKLGSKIGEVNSLDTAGAVFGSFAAGFLFIPWLGMQKSIVALSLLSIGMGGIVIYFNPHTRKMLKWALISLLVVIVMASIAFIPRDFDFWRKGRVPGERLLYYREDAAATVVVREYPQGGRLNRVLEVDGTDVAGTDYMLKSTQKLQGHLPLLIHKAPEKVLIVGFGSGGTTWAVSRHNVKRIDTVELVPSVIEAAARHFTEVNHGVINDPRVNIKVGDGRNFVLTTQEKYDVILTESIHPIYAGNGNLYSREYFNLCKEKLTENGIMSVWIPLWALPEQHFKMIIETFRQVFPHSTLWYVANCLNRQVYLIGSRDKLKIDFKSLQIRMSMENVAQDLEEIGMNNPFLLLSSFMMKEVSLKRYAKGAKINSDDHPLLEYFDYPYLEFFPSESFHVRTVYENLSAIEDYKEEVTPFLINLGDDKEEVEEVKQMLSIYSKSTKHTTKGIIYSLRGRLKQAIQEYGRALETNPQDKSAQRLLTHLLEHIYVNRGNELQYKGDIEGAIASYKKALEVNPNSTIARYNLALTYLRKGMREEAKIELKKALQIDPEMKAAQRLLGQLENFEY</sequence>
<feature type="transmembrane region" description="Helical" evidence="4">
    <location>
        <begin position="319"/>
        <end position="340"/>
    </location>
</feature>
<feature type="domain" description="PABS" evidence="8">
    <location>
        <begin position="479"/>
        <end position="717"/>
    </location>
</feature>
<dbReference type="SMART" id="SM00028">
    <property type="entry name" value="TPR"/>
    <property type="match status" value="3"/>
</dbReference>
<dbReference type="InterPro" id="IPR001045">
    <property type="entry name" value="Spermi_synthase"/>
</dbReference>
<dbReference type="SUPFAM" id="SSF48452">
    <property type="entry name" value="TPR-like"/>
    <property type="match status" value="1"/>
</dbReference>
<feature type="transmembrane region" description="Helical" evidence="4">
    <location>
        <begin position="12"/>
        <end position="36"/>
    </location>
</feature>
<comment type="similarity">
    <text evidence="1 4">Belongs to the spermidine/spermine synthase family.</text>
</comment>
<dbReference type="SUPFAM" id="SSF53335">
    <property type="entry name" value="S-adenosyl-L-methionine-dependent methyltransferases"/>
    <property type="match status" value="1"/>
</dbReference>
<keyword evidence="4" id="KW-0812">Transmembrane</keyword>
<dbReference type="HAMAP" id="MF_00198">
    <property type="entry name" value="Spermidine_synth"/>
    <property type="match status" value="1"/>
</dbReference>
<dbReference type="NCBIfam" id="NF037959">
    <property type="entry name" value="MFS_SpdSyn"/>
    <property type="match status" value="3"/>
</dbReference>
<evidence type="ECO:0000313" key="10">
    <source>
        <dbReference type="Proteomes" id="UP000316517"/>
    </source>
</evidence>
<dbReference type="EMBL" id="SOJT01000095">
    <property type="protein sequence ID" value="TET29140.1"/>
    <property type="molecule type" value="Genomic_DNA"/>
</dbReference>
<dbReference type="CDD" id="cd02440">
    <property type="entry name" value="AdoMet_MTases"/>
    <property type="match status" value="1"/>
</dbReference>
<dbReference type="InterPro" id="IPR011990">
    <property type="entry name" value="TPR-like_helical_dom_sf"/>
</dbReference>
<feature type="transmembrane region" description="Helical" evidence="4">
    <location>
        <begin position="82"/>
        <end position="101"/>
    </location>
</feature>
<evidence type="ECO:0000256" key="2">
    <source>
        <dbReference type="ARBA" id="ARBA00022679"/>
    </source>
</evidence>
<dbReference type="InterPro" id="IPR019734">
    <property type="entry name" value="TPR_rpt"/>
</dbReference>
<comment type="function">
    <text evidence="4">Catalyzes the irreversible transfer of a propylamine group from the amino donor S-adenosylmethioninamine (decarboxy-AdoMet) to putrescine (1,4-diaminobutane) to yield spermidine.</text>
</comment>
<comment type="caution">
    <text evidence="9">The sequence shown here is derived from an EMBL/GenBank/DDBJ whole genome shotgun (WGS) entry which is preliminary data.</text>
</comment>
<evidence type="ECO:0000259" key="8">
    <source>
        <dbReference type="PROSITE" id="PS51006"/>
    </source>
</evidence>
<dbReference type="Gene3D" id="1.25.40.10">
    <property type="entry name" value="Tetratricopeptide repeat domain"/>
    <property type="match status" value="1"/>
</dbReference>
<dbReference type="Proteomes" id="UP000316517">
    <property type="component" value="Unassembled WGS sequence"/>
</dbReference>
<dbReference type="Gene3D" id="3.40.50.150">
    <property type="entry name" value="Vaccinia Virus protein VP39"/>
    <property type="match status" value="1"/>
</dbReference>
<proteinExistence type="inferred from homology"/>
<dbReference type="GO" id="GO:0004766">
    <property type="term" value="F:spermidine synthase activity"/>
    <property type="evidence" value="ECO:0007669"/>
    <property type="project" value="UniProtKB-UniRule"/>
</dbReference>
<feature type="binding site" evidence="4">
    <location>
        <position position="585"/>
    </location>
    <ligand>
        <name>S-methyl-5'-thioadenosine</name>
        <dbReference type="ChEBI" id="CHEBI:17509"/>
    </ligand>
</feature>
<dbReference type="InterPro" id="IPR036259">
    <property type="entry name" value="MFS_trans_sf"/>
</dbReference>
<evidence type="ECO:0000313" key="9">
    <source>
        <dbReference type="EMBL" id="TET29140.1"/>
    </source>
</evidence>
<organism evidence="9 10">
    <name type="scientific">Aerophobetes bacterium</name>
    <dbReference type="NCBI Taxonomy" id="2030807"/>
    <lineage>
        <taxon>Bacteria</taxon>
        <taxon>Candidatus Aerophobota</taxon>
    </lineage>
</organism>
<comment type="caution">
    <text evidence="4">Lacks the conserved Asp active site.</text>
</comment>
<dbReference type="PANTHER" id="PTHR11558">
    <property type="entry name" value="SPERMIDINE/SPERMINE SYNTHASE"/>
    <property type="match status" value="1"/>
</dbReference>
<keyword evidence="4" id="KW-1003">Cell membrane</keyword>
<feature type="transmembrane region" description="Helical" evidence="4">
    <location>
        <begin position="369"/>
        <end position="390"/>
    </location>
</feature>
<dbReference type="EC" id="2.5.1.16" evidence="4"/>
<dbReference type="InterPro" id="IPR030374">
    <property type="entry name" value="PABS"/>
</dbReference>
<evidence type="ECO:0000256" key="3">
    <source>
        <dbReference type="ARBA" id="ARBA00023115"/>
    </source>
</evidence>